<proteinExistence type="predicted"/>
<evidence type="ECO:0000313" key="3">
    <source>
        <dbReference type="EMBL" id="CDT49278.1"/>
    </source>
</evidence>
<evidence type="ECO:0000313" key="1">
    <source>
        <dbReference type="EMBL" id="CDS88973.1"/>
    </source>
</evidence>
<dbReference type="EMBL" id="LK933194">
    <property type="protein sequence ID" value="CDT49278.1"/>
    <property type="molecule type" value="Genomic_DNA"/>
</dbReference>
<protein>
    <submittedName>
        <fullName evidence="1">Uncharacterized protein</fullName>
    </submittedName>
</protein>
<gene>
    <name evidence="3" type="ORF">BN1095_510012</name>
    <name evidence="1" type="ORF">BN1096_700271</name>
    <name evidence="2" type="ORF">BN1097_710270</name>
</gene>
<evidence type="ECO:0000313" key="2">
    <source>
        <dbReference type="EMBL" id="CDS89611.1"/>
    </source>
</evidence>
<accession>A0A069AE44</accession>
<organism evidence="1">
    <name type="scientific">Clostridioides difficile</name>
    <name type="common">Peptoclostridium difficile</name>
    <dbReference type="NCBI Taxonomy" id="1496"/>
    <lineage>
        <taxon>Bacteria</taxon>
        <taxon>Bacillati</taxon>
        <taxon>Bacillota</taxon>
        <taxon>Clostridia</taxon>
        <taxon>Peptostreptococcales</taxon>
        <taxon>Peptostreptococcaceae</taxon>
        <taxon>Clostridioides</taxon>
    </lineage>
</organism>
<dbReference type="AlphaFoldDB" id="A0A069AE44"/>
<name>A0A069AE44_CLODI</name>
<reference evidence="1" key="1">
    <citation type="submission" date="2014-07" db="EMBL/GenBank/DDBJ databases">
        <authorList>
            <person name="Monot Marc"/>
        </authorList>
    </citation>
    <scope>NUCLEOTIDE SEQUENCE</scope>
    <source>
        <strain evidence="3">7032989</strain>
        <strain evidence="2">7032994</strain>
    </source>
</reference>
<sequence length="77" mass="8977">MLYLAHLAQHVSMLSFFTSIQNRIKGCNNKIFNLKSGEIKNEQFKKEKVYYATDTYNNIFANSVNGNSYLDSAKWKF</sequence>
<dbReference type="EMBL" id="LK932525">
    <property type="protein sequence ID" value="CDS88973.1"/>
    <property type="molecule type" value="Genomic_DNA"/>
</dbReference>
<dbReference type="EMBL" id="LK932411">
    <property type="protein sequence ID" value="CDS89611.1"/>
    <property type="molecule type" value="Genomic_DNA"/>
</dbReference>